<evidence type="ECO:0000313" key="1">
    <source>
        <dbReference type="EMBL" id="KKK69861.1"/>
    </source>
</evidence>
<dbReference type="EMBL" id="LAZR01058452">
    <property type="protein sequence ID" value="KKK69861.1"/>
    <property type="molecule type" value="Genomic_DNA"/>
</dbReference>
<proteinExistence type="predicted"/>
<comment type="caution">
    <text evidence="1">The sequence shown here is derived from an EMBL/GenBank/DDBJ whole genome shotgun (WGS) entry which is preliminary data.</text>
</comment>
<protein>
    <submittedName>
        <fullName evidence="1">Uncharacterized protein</fullName>
    </submittedName>
</protein>
<sequence>MNIKELIDEVERLKETKRKNRGGTLSNYCRIKLQGIKIAVEVMIPYTEINEEYELDKDWQKLKKILEVR</sequence>
<dbReference type="AlphaFoldDB" id="A0A0F9ACF3"/>
<gene>
    <name evidence="1" type="ORF">LCGC14_2929790</name>
</gene>
<accession>A0A0F9ACF3</accession>
<reference evidence="1" key="1">
    <citation type="journal article" date="2015" name="Nature">
        <title>Complex archaea that bridge the gap between prokaryotes and eukaryotes.</title>
        <authorList>
            <person name="Spang A."/>
            <person name="Saw J.H."/>
            <person name="Jorgensen S.L."/>
            <person name="Zaremba-Niedzwiedzka K."/>
            <person name="Martijn J."/>
            <person name="Lind A.E."/>
            <person name="van Eijk R."/>
            <person name="Schleper C."/>
            <person name="Guy L."/>
            <person name="Ettema T.J."/>
        </authorList>
    </citation>
    <scope>NUCLEOTIDE SEQUENCE</scope>
</reference>
<name>A0A0F9ACF3_9ZZZZ</name>
<organism evidence="1">
    <name type="scientific">marine sediment metagenome</name>
    <dbReference type="NCBI Taxonomy" id="412755"/>
    <lineage>
        <taxon>unclassified sequences</taxon>
        <taxon>metagenomes</taxon>
        <taxon>ecological metagenomes</taxon>
    </lineage>
</organism>